<evidence type="ECO:0000313" key="2">
    <source>
        <dbReference type="Proteomes" id="UP000887116"/>
    </source>
</evidence>
<name>A0A8X6LPW2_TRICU</name>
<accession>A0A8X6LPW2</accession>
<sequence length="87" mass="9632">MGGGRKFFHNAEDILSLSSAKAEEGLAGLAAGRLIILSLMDVGEKEEVNSKKLVPENFKHLRRNSFGLHDYAYRMGSQKITNDCYAD</sequence>
<reference evidence="1" key="1">
    <citation type="submission" date="2020-07" db="EMBL/GenBank/DDBJ databases">
        <title>Multicomponent nature underlies the extraordinary mechanical properties of spider dragline silk.</title>
        <authorList>
            <person name="Kono N."/>
            <person name="Nakamura H."/>
            <person name="Mori M."/>
            <person name="Yoshida Y."/>
            <person name="Ohtoshi R."/>
            <person name="Malay A.D."/>
            <person name="Moran D.A.P."/>
            <person name="Tomita M."/>
            <person name="Numata K."/>
            <person name="Arakawa K."/>
        </authorList>
    </citation>
    <scope>NUCLEOTIDE SEQUENCE</scope>
</reference>
<keyword evidence="2" id="KW-1185">Reference proteome</keyword>
<dbReference type="Proteomes" id="UP000887116">
    <property type="component" value="Unassembled WGS sequence"/>
</dbReference>
<dbReference type="EMBL" id="BMAO01027248">
    <property type="protein sequence ID" value="GFR15489.1"/>
    <property type="molecule type" value="Genomic_DNA"/>
</dbReference>
<organism evidence="1 2">
    <name type="scientific">Trichonephila clavata</name>
    <name type="common">Joro spider</name>
    <name type="synonym">Nephila clavata</name>
    <dbReference type="NCBI Taxonomy" id="2740835"/>
    <lineage>
        <taxon>Eukaryota</taxon>
        <taxon>Metazoa</taxon>
        <taxon>Ecdysozoa</taxon>
        <taxon>Arthropoda</taxon>
        <taxon>Chelicerata</taxon>
        <taxon>Arachnida</taxon>
        <taxon>Araneae</taxon>
        <taxon>Araneomorphae</taxon>
        <taxon>Entelegynae</taxon>
        <taxon>Araneoidea</taxon>
        <taxon>Nephilidae</taxon>
        <taxon>Trichonephila</taxon>
    </lineage>
</organism>
<comment type="caution">
    <text evidence="1">The sequence shown here is derived from an EMBL/GenBank/DDBJ whole genome shotgun (WGS) entry which is preliminary data.</text>
</comment>
<gene>
    <name evidence="1" type="ORF">TNCT_429071</name>
</gene>
<dbReference type="AlphaFoldDB" id="A0A8X6LPW2"/>
<evidence type="ECO:0000313" key="1">
    <source>
        <dbReference type="EMBL" id="GFR15489.1"/>
    </source>
</evidence>
<proteinExistence type="predicted"/>
<protein>
    <submittedName>
        <fullName evidence="1">Uncharacterized protein</fullName>
    </submittedName>
</protein>